<gene>
    <name evidence="13" type="primary">LOC115403553</name>
</gene>
<evidence type="ECO:0000256" key="9">
    <source>
        <dbReference type="SAM" id="Phobius"/>
    </source>
</evidence>
<protein>
    <submittedName>
        <fullName evidence="13">Transient receptor potential cation channel, subfamily M, member 2</fullName>
    </submittedName>
</protein>
<dbReference type="PANTHER" id="PTHR13800">
    <property type="entry name" value="TRANSIENT RECEPTOR POTENTIAL CATION CHANNEL, SUBFAMILY M, MEMBER 6"/>
    <property type="match status" value="1"/>
</dbReference>
<dbReference type="OMA" id="CCEYSEL"/>
<proteinExistence type="predicted"/>
<evidence type="ECO:0000256" key="7">
    <source>
        <dbReference type="ARBA" id="ARBA00023303"/>
    </source>
</evidence>
<evidence type="ECO:0000256" key="3">
    <source>
        <dbReference type="ARBA" id="ARBA00022692"/>
    </source>
</evidence>
<evidence type="ECO:0000259" key="10">
    <source>
        <dbReference type="Pfam" id="PF00520"/>
    </source>
</evidence>
<name>A0A672HPC7_SALFA</name>
<dbReference type="Pfam" id="PF00520">
    <property type="entry name" value="Ion_trans"/>
    <property type="match status" value="1"/>
</dbReference>
<feature type="domain" description="TRPM SLOG" evidence="11">
    <location>
        <begin position="112"/>
        <end position="337"/>
    </location>
</feature>
<evidence type="ECO:0000256" key="6">
    <source>
        <dbReference type="ARBA" id="ARBA00023136"/>
    </source>
</evidence>
<feature type="transmembrane region" description="Helical" evidence="9">
    <location>
        <begin position="718"/>
        <end position="738"/>
    </location>
</feature>
<evidence type="ECO:0000256" key="5">
    <source>
        <dbReference type="ARBA" id="ARBA00023065"/>
    </source>
</evidence>
<feature type="transmembrane region" description="Helical" evidence="9">
    <location>
        <begin position="882"/>
        <end position="905"/>
    </location>
</feature>
<dbReference type="InterPro" id="IPR057366">
    <property type="entry name" value="TRPM-like"/>
</dbReference>
<feature type="region of interest" description="Disordered" evidence="8">
    <location>
        <begin position="1230"/>
        <end position="1249"/>
    </location>
</feature>
<dbReference type="GO" id="GO:0005886">
    <property type="term" value="C:plasma membrane"/>
    <property type="evidence" value="ECO:0007669"/>
    <property type="project" value="TreeGrafter"/>
</dbReference>
<dbReference type="Gene3D" id="3.40.50.450">
    <property type="match status" value="1"/>
</dbReference>
<keyword evidence="4 9" id="KW-1133">Transmembrane helix</keyword>
<feature type="domain" description="TRPM-like" evidence="12">
    <location>
        <begin position="441"/>
        <end position="697"/>
    </location>
</feature>
<feature type="transmembrane region" description="Helical" evidence="9">
    <location>
        <begin position="859"/>
        <end position="876"/>
    </location>
</feature>
<evidence type="ECO:0000256" key="1">
    <source>
        <dbReference type="ARBA" id="ARBA00004141"/>
    </source>
</evidence>
<keyword evidence="2" id="KW-0813">Transport</keyword>
<evidence type="ECO:0000259" key="12">
    <source>
        <dbReference type="Pfam" id="PF25508"/>
    </source>
</evidence>
<dbReference type="Pfam" id="PF25508">
    <property type="entry name" value="TRPM2"/>
    <property type="match status" value="1"/>
</dbReference>
<accession>A0A672HPC7</accession>
<keyword evidence="3 9" id="KW-0812">Transmembrane</keyword>
<dbReference type="Ensembl" id="ENSSFAT00005031880.1">
    <property type="protein sequence ID" value="ENSSFAP00005030769.1"/>
    <property type="gene ID" value="ENSSFAG00005015596.1"/>
</dbReference>
<keyword evidence="7" id="KW-0407">Ion channel</keyword>
<organism evidence="13 14">
    <name type="scientific">Salarias fasciatus</name>
    <name type="common">Jewelled blenny</name>
    <name type="synonym">Blennius fasciatus</name>
    <dbReference type="NCBI Taxonomy" id="181472"/>
    <lineage>
        <taxon>Eukaryota</taxon>
        <taxon>Metazoa</taxon>
        <taxon>Chordata</taxon>
        <taxon>Craniata</taxon>
        <taxon>Vertebrata</taxon>
        <taxon>Euteleostomi</taxon>
        <taxon>Actinopterygii</taxon>
        <taxon>Neopterygii</taxon>
        <taxon>Teleostei</taxon>
        <taxon>Neoteleostei</taxon>
        <taxon>Acanthomorphata</taxon>
        <taxon>Ovalentaria</taxon>
        <taxon>Blenniimorphae</taxon>
        <taxon>Blenniiformes</taxon>
        <taxon>Blennioidei</taxon>
        <taxon>Blenniidae</taxon>
        <taxon>Salariinae</taxon>
        <taxon>Salarias</taxon>
    </lineage>
</organism>
<feature type="transmembrane region" description="Helical" evidence="9">
    <location>
        <begin position="790"/>
        <end position="809"/>
    </location>
</feature>
<reference evidence="13" key="1">
    <citation type="submission" date="2019-06" db="EMBL/GenBank/DDBJ databases">
        <authorList>
            <consortium name="Wellcome Sanger Institute Data Sharing"/>
        </authorList>
    </citation>
    <scope>NUCLEOTIDE SEQUENCE [LARGE SCALE GENOMIC DNA]</scope>
</reference>
<keyword evidence="6 9" id="KW-0472">Membrane</keyword>
<dbReference type="InParanoid" id="A0A672HPC7"/>
<evidence type="ECO:0000256" key="2">
    <source>
        <dbReference type="ARBA" id="ARBA00022448"/>
    </source>
</evidence>
<keyword evidence="14" id="KW-1185">Reference proteome</keyword>
<reference evidence="13" key="3">
    <citation type="submission" date="2025-09" db="UniProtKB">
        <authorList>
            <consortium name="Ensembl"/>
        </authorList>
    </citation>
    <scope>IDENTIFICATION</scope>
</reference>
<dbReference type="InterPro" id="IPR005821">
    <property type="entry name" value="Ion_trans_dom"/>
</dbReference>
<evidence type="ECO:0000256" key="8">
    <source>
        <dbReference type="SAM" id="MobiDB-lite"/>
    </source>
</evidence>
<feature type="transmembrane region" description="Helical" evidence="9">
    <location>
        <begin position="925"/>
        <end position="942"/>
    </location>
</feature>
<dbReference type="Gene3D" id="3.90.79.10">
    <property type="entry name" value="Nucleoside Triphosphate Pyrophosphohydrolase"/>
    <property type="match status" value="1"/>
</dbReference>
<keyword evidence="5" id="KW-0406">Ion transport</keyword>
<feature type="transmembrane region" description="Helical" evidence="9">
    <location>
        <begin position="821"/>
        <end position="839"/>
    </location>
</feature>
<dbReference type="Pfam" id="PF18139">
    <property type="entry name" value="LSDAT_euk"/>
    <property type="match status" value="1"/>
</dbReference>
<feature type="transmembrane region" description="Helical" evidence="9">
    <location>
        <begin position="1013"/>
        <end position="1042"/>
    </location>
</feature>
<dbReference type="FunCoup" id="A0A672HPC7">
    <property type="interactions" value="1024"/>
</dbReference>
<dbReference type="InterPro" id="IPR041491">
    <property type="entry name" value="TRPM_SLOG"/>
</dbReference>
<reference evidence="13" key="2">
    <citation type="submission" date="2025-08" db="UniProtKB">
        <authorList>
            <consortium name="Ensembl"/>
        </authorList>
    </citation>
    <scope>IDENTIFICATION</scope>
</reference>
<evidence type="ECO:0000313" key="13">
    <source>
        <dbReference type="Ensembl" id="ENSSFAP00005030769.1"/>
    </source>
</evidence>
<comment type="subcellular location">
    <subcellularLocation>
        <location evidence="1">Membrane</location>
        <topology evidence="1">Multi-pass membrane protein</topology>
    </subcellularLocation>
</comment>
<sequence>FAESSSPRLVHSVALSMAMPFESLSLSPSFQRYTYTDWVKENISKKECCFFEKDIRRDACKCGYSKNQHSEDAINSEDYSEETWSRHRHIRQAPTDAFGDISFGGVGQKMGKYARVSTDTSPEVLYRLLTEQWKLSPPNLLISVTGGAKNLYLKTRLKKTFHRGLIKVAQTTGAWIITGGTHTGVMKHVGQAVRDYALSSSMHSQIVAIGVATWGVIHNREALVHPEGCFPAHYLMDTKGQGRLSCLDNNHTHFLLVDDGTHGNYGAEIELRSHLEKCISGKRLEIKESDVTIPLVCVVLDGGPGTLNTIHNAMLNGTPCVILEGSGRIADVIAQVSGMDISRVTISLIHRLMKKFFGQEYENFEELQIIEWTKKIQDIIRKPHLLTVFRVSQDSHGDVDVAILQALLKASRHIESLGVESWKRQLELAIGWNRVDIAETEIFTEESQWKSSDLHGAMFSALVSNRPQFVSLLLENGVSLWDFLQDEETLSKLYKQLPSCFFLSKLAKRVRDAHRTKGKKALGIRARMSRTQGETISLTCVSDEVRHLLGNFTQHLFHLCRQKLSKNDSDSPHSIKEDQAKAQRDPGRDLFLWAVVQNNKGLAEIAWEQCRDCMTAALAASKILKTMAEEGSDADEGAAMLQLADHYERQAIGVFSECHVNDGERAQKLLVRVSHSWGKTTCLRLALEADDKNFVAQSGVQALLTQIWCGELSVDNPVWRVLLCMVFFPLIYTGFLVFRRDELIHKDAAKNEEMKTVESVTGNTLRTSRLKPLGRWAKLVCLYKSPQVKFYGNIVFYFAFLFLFAMVLMMDFQDTPSAGELLLYVWLFSLVCEEVRQLFHDPDGFGFRKKAKMYINELWNILDVLSIIVFLIGLAFRLTSGLFYAGKVILCIDFVVFCLRLMAIFTISRTLGPKIIIVRRMMMDLFFFMFLLSIWVVAYGVAKQGILIHNDNRLDWIVRGAVYEPYRIIFGDFPTNIDYAAFEIDSCTMDGTDPLKPKCPVLNENNTPAFPEWLTIIMLCVYLLFANILLLNLLIAIFNFTFEEVQDNTDRIWKFQRYELIKEYHSRPAAPPPFIIFSHLYLFIRAVVLRKPSIPQRHSENELSQIEDEELLSWEALMKDVYLQSAQQEQSQSVERRILDTAQKVTSINDRLEREEETVSAAMATRLARLEEQVMHSTNALQWIMESLKSQGFSAKETQTPGKSMAEKETGFHVKCRQVHYPNTRVTRFPVPEEKVNPGGRTGVRGRGGHAMHRSALSMMSFNVTLVWFSTTESRHAPIHLCFVAMSTGNVIVETHEVKMVKKNLNKNASGSDLLCPGSQVFEGYVDDCRNTDNAWVEALVLNIHLSRTSELLMDINNMVLSSHGALQWQEVSGKARLSSNQRESLRKVAALHNSKF</sequence>
<dbReference type="Proteomes" id="UP000472267">
    <property type="component" value="Chromosome 16"/>
</dbReference>
<evidence type="ECO:0000256" key="4">
    <source>
        <dbReference type="ARBA" id="ARBA00022989"/>
    </source>
</evidence>
<dbReference type="InterPro" id="IPR050927">
    <property type="entry name" value="TRPM"/>
</dbReference>
<evidence type="ECO:0000313" key="14">
    <source>
        <dbReference type="Proteomes" id="UP000472267"/>
    </source>
</evidence>
<feature type="domain" description="Ion transport" evidence="10">
    <location>
        <begin position="796"/>
        <end position="1049"/>
    </location>
</feature>
<evidence type="ECO:0000259" key="11">
    <source>
        <dbReference type="Pfam" id="PF18139"/>
    </source>
</evidence>
<dbReference type="GO" id="GO:0099604">
    <property type="term" value="F:ligand-gated calcium channel activity"/>
    <property type="evidence" value="ECO:0007669"/>
    <property type="project" value="TreeGrafter"/>
</dbReference>
<dbReference type="PANTHER" id="PTHR13800:SF2">
    <property type="entry name" value="TRANSIENT RECEPTOR POTENTIAL CATION CHANNEL SUBFAMILY M MEMBER 2"/>
    <property type="match status" value="1"/>
</dbReference>